<dbReference type="GO" id="GO:0000398">
    <property type="term" value="P:mRNA splicing, via spliceosome"/>
    <property type="evidence" value="ECO:0007669"/>
    <property type="project" value="InterPro"/>
</dbReference>
<dbReference type="Proteomes" id="UP000549091">
    <property type="component" value="Unassembled WGS sequence"/>
</dbReference>
<dbReference type="EMBL" id="VZSU01000854">
    <property type="protein sequence ID" value="NWZ94400.1"/>
    <property type="molecule type" value="Genomic_DNA"/>
</dbReference>
<feature type="region of interest" description="Disordered" evidence="3">
    <location>
        <begin position="311"/>
        <end position="386"/>
    </location>
</feature>
<comment type="subunit">
    <text evidence="2">Identified in the spliceosome C complex.</text>
</comment>
<dbReference type="InterPro" id="IPR004015">
    <property type="entry name" value="SKI-int_prot_SKIP_SNW-dom"/>
</dbReference>
<organism evidence="5 6">
    <name type="scientific">Nesospiza acunhae</name>
    <dbReference type="NCBI Taxonomy" id="381881"/>
    <lineage>
        <taxon>Eukaryota</taxon>
        <taxon>Metazoa</taxon>
        <taxon>Chordata</taxon>
        <taxon>Craniata</taxon>
        <taxon>Vertebrata</taxon>
        <taxon>Euteleostomi</taxon>
        <taxon>Archelosauria</taxon>
        <taxon>Archosauria</taxon>
        <taxon>Dinosauria</taxon>
        <taxon>Saurischia</taxon>
        <taxon>Theropoda</taxon>
        <taxon>Coelurosauria</taxon>
        <taxon>Aves</taxon>
        <taxon>Neognathae</taxon>
        <taxon>Neoaves</taxon>
        <taxon>Telluraves</taxon>
        <taxon>Australaves</taxon>
        <taxon>Passeriformes</taxon>
        <taxon>Thraupidae</taxon>
        <taxon>Nesospiza</taxon>
    </lineage>
</organism>
<feature type="region of interest" description="Disordered" evidence="3">
    <location>
        <begin position="474"/>
        <end position="538"/>
    </location>
</feature>
<evidence type="ECO:0000256" key="2">
    <source>
        <dbReference type="RuleBase" id="RU367140"/>
    </source>
</evidence>
<reference evidence="5 6" key="1">
    <citation type="submission" date="2019-09" db="EMBL/GenBank/DDBJ databases">
        <title>Bird 10,000 Genomes (B10K) Project - Family phase.</title>
        <authorList>
            <person name="Zhang G."/>
        </authorList>
    </citation>
    <scope>NUCLEOTIDE SEQUENCE [LARGE SCALE GENOMIC DNA]</scope>
    <source>
        <strain evidence="5">OUT-0053</strain>
        <tissue evidence="5">Muscle</tissue>
    </source>
</reference>
<evidence type="ECO:0000313" key="6">
    <source>
        <dbReference type="Proteomes" id="UP000549091"/>
    </source>
</evidence>
<keyword evidence="2" id="KW-0508">mRNA splicing</keyword>
<accession>A0A7K7RSJ1</accession>
<evidence type="ECO:0000259" key="4">
    <source>
        <dbReference type="Pfam" id="PF02731"/>
    </source>
</evidence>
<feature type="domain" description="SKI-interacting protein SKIP SNW" evidence="4">
    <location>
        <begin position="175"/>
        <end position="335"/>
    </location>
</feature>
<dbReference type="Pfam" id="PF02731">
    <property type="entry name" value="SKIP_SNW"/>
    <property type="match status" value="1"/>
</dbReference>
<protein>
    <recommendedName>
        <fullName evidence="2">SNW domain-containing protein 1</fullName>
    </recommendedName>
</protein>
<feature type="non-terminal residue" evidence="5">
    <location>
        <position position="1"/>
    </location>
</feature>
<keyword evidence="2" id="KW-0539">Nucleus</keyword>
<comment type="function">
    <text evidence="2">Involved in pre-mRNA splicing.</text>
</comment>
<feature type="non-terminal residue" evidence="5">
    <location>
        <position position="538"/>
    </location>
</feature>
<sequence>LWMSSFLPAPTQLSQDQLELEERARAQRSRQAALVSSRREPPPYGYRKGWIPRVLEDFGDGGAFPEIHVAQYPLDMGRKKKMSNALAVQVDAEGKIKYDAIARQGQSKDKVIYSKYTDLVPKEVMNVDDPELQRPDEEAIREITEKTRAALEKSVSQKVAAAMPVRAADKLAPAQYIRYTPSQQGVAFNSGAKQRVIRMVEMQKDPMEPPRFKINKKIPRGPPSPPAPVMHSPSRKMTVKEQQEWKIPPCISNWKNAKGYTIPLDKRLAADGRGLQTVHINENFAKLAEALYIADRKAREAVEMRAQVERKMAQKEKEKHEEKLREMAQKARERRAGIKTHVEKEDGEARERDEIRHDRRKERQHDRNLSRAAPDKRSKLQRNENRDISEVIALGVPNPRPSNEIQYDQRLFNQSKGMDSGFAGGEDEIYNVYDQPWRSGKDMAQNIYRPSKNLDKDMYGDDLEARIKTNRFVPDKEFSNSDRNTRGRGRDGPVQFEEDPFGLDKFLEEAKQHGGSKRPSDSSRPKEHEHESKKRRKD</sequence>
<comment type="caution">
    <text evidence="5">The sequence shown here is derived from an EMBL/GenBank/DDBJ whole genome shotgun (WGS) entry which is preliminary data.</text>
</comment>
<dbReference type="PANTHER" id="PTHR12096">
    <property type="entry name" value="NUCLEAR PROTEIN SKIP-RELATED"/>
    <property type="match status" value="1"/>
</dbReference>
<keyword evidence="2" id="KW-0507">mRNA processing</keyword>
<evidence type="ECO:0000256" key="3">
    <source>
        <dbReference type="SAM" id="MobiDB-lite"/>
    </source>
</evidence>
<name>A0A7K7RSJ1_9PASS</name>
<dbReference type="InterPro" id="IPR017862">
    <property type="entry name" value="SKI-int_prot_SKIP"/>
</dbReference>
<feature type="region of interest" description="Disordered" evidence="3">
    <location>
        <begin position="209"/>
        <end position="233"/>
    </location>
</feature>
<dbReference type="AlphaFoldDB" id="A0A7K7RSJ1"/>
<gene>
    <name evidence="5" type="primary">Snw1</name>
    <name evidence="5" type="ORF">NESACU_R01725</name>
</gene>
<comment type="similarity">
    <text evidence="1 2">Belongs to the SNW family.</text>
</comment>
<proteinExistence type="inferred from homology"/>
<keyword evidence="2" id="KW-0747">Spliceosome</keyword>
<keyword evidence="6" id="KW-1185">Reference proteome</keyword>
<dbReference type="GO" id="GO:0005681">
    <property type="term" value="C:spliceosomal complex"/>
    <property type="evidence" value="ECO:0007669"/>
    <property type="project" value="UniProtKB-UniRule"/>
</dbReference>
<feature type="compositionally biased region" description="Basic and acidic residues" evidence="3">
    <location>
        <begin position="474"/>
        <end position="491"/>
    </location>
</feature>
<comment type="subcellular location">
    <subcellularLocation>
        <location evidence="2">Nucleus</location>
    </subcellularLocation>
</comment>
<feature type="compositionally biased region" description="Basic and acidic residues" evidence="3">
    <location>
        <begin position="505"/>
        <end position="532"/>
    </location>
</feature>
<evidence type="ECO:0000256" key="1">
    <source>
        <dbReference type="ARBA" id="ARBA00010197"/>
    </source>
</evidence>
<evidence type="ECO:0000313" key="5">
    <source>
        <dbReference type="EMBL" id="NWZ94400.1"/>
    </source>
</evidence>